<dbReference type="EMBL" id="KI913125">
    <property type="protein sequence ID" value="ETV80907.1"/>
    <property type="molecule type" value="Genomic_DNA"/>
</dbReference>
<dbReference type="EMBL" id="KI913125">
    <property type="protein sequence ID" value="ETV80910.1"/>
    <property type="molecule type" value="Genomic_DNA"/>
</dbReference>
<dbReference type="GeneID" id="20808355"/>
<evidence type="ECO:0000313" key="3">
    <source>
        <dbReference type="EMBL" id="ETV80909.1"/>
    </source>
</evidence>
<dbReference type="VEuPathDB" id="FungiDB:H257_06358"/>
<dbReference type="AlphaFoldDB" id="W4GPG3"/>
<evidence type="ECO:0000313" key="4">
    <source>
        <dbReference type="EMBL" id="ETV80910.1"/>
    </source>
</evidence>
<dbReference type="GeneID" id="20808356"/>
<proteinExistence type="predicted"/>
<dbReference type="RefSeq" id="XP_009829855.1">
    <property type="nucleotide sequence ID" value="XM_009831553.1"/>
</dbReference>
<sequence length="82" mass="9467">MKLPQQVYLDFAYSEALIRLEPPSFSFLLKRERTYLPSTMHHCVLEYQRPHFQFVIQLAMFSPASDAAPLVPSATPLQVSRN</sequence>
<organism evidence="3">
    <name type="scientific">Aphanomyces astaci</name>
    <name type="common">Crayfish plague agent</name>
    <dbReference type="NCBI Taxonomy" id="112090"/>
    <lineage>
        <taxon>Eukaryota</taxon>
        <taxon>Sar</taxon>
        <taxon>Stramenopiles</taxon>
        <taxon>Oomycota</taxon>
        <taxon>Saprolegniomycetes</taxon>
        <taxon>Saprolegniales</taxon>
        <taxon>Verrucalvaceae</taxon>
        <taxon>Aphanomyces</taxon>
    </lineage>
</organism>
<evidence type="ECO:0000313" key="2">
    <source>
        <dbReference type="EMBL" id="ETV80908.1"/>
    </source>
</evidence>
<dbReference type="EMBL" id="KI913125">
    <property type="protein sequence ID" value="ETV80909.1"/>
    <property type="molecule type" value="Genomic_DNA"/>
</dbReference>
<dbReference type="RefSeq" id="XP_009829854.1">
    <property type="nucleotide sequence ID" value="XM_009831552.1"/>
</dbReference>
<gene>
    <name evidence="1" type="ORF">H257_06358</name>
    <name evidence="2" type="ORF">H257_06359</name>
    <name evidence="3" type="ORF">H257_06360</name>
    <name evidence="4" type="ORF">H257_06361</name>
</gene>
<evidence type="ECO:0000313" key="1">
    <source>
        <dbReference type="EMBL" id="ETV80907.1"/>
    </source>
</evidence>
<dbReference type="EMBL" id="KI913125">
    <property type="protein sequence ID" value="ETV80908.1"/>
    <property type="molecule type" value="Genomic_DNA"/>
</dbReference>
<name>W4GPG3_APHAT</name>
<reference evidence="3" key="1">
    <citation type="submission" date="2013-12" db="EMBL/GenBank/DDBJ databases">
        <title>The Genome Sequence of Aphanomyces astaci APO3.</title>
        <authorList>
            <consortium name="The Broad Institute Genomics Platform"/>
            <person name="Russ C."/>
            <person name="Tyler B."/>
            <person name="van West P."/>
            <person name="Dieguez-Uribeondo J."/>
            <person name="Young S.K."/>
            <person name="Zeng Q."/>
            <person name="Gargeya S."/>
            <person name="Fitzgerald M."/>
            <person name="Abouelleil A."/>
            <person name="Alvarado L."/>
            <person name="Chapman S.B."/>
            <person name="Gainer-Dewar J."/>
            <person name="Goldberg J."/>
            <person name="Griggs A."/>
            <person name="Gujja S."/>
            <person name="Hansen M."/>
            <person name="Howarth C."/>
            <person name="Imamovic A."/>
            <person name="Ireland A."/>
            <person name="Larimer J."/>
            <person name="McCowan C."/>
            <person name="Murphy C."/>
            <person name="Pearson M."/>
            <person name="Poon T.W."/>
            <person name="Priest M."/>
            <person name="Roberts A."/>
            <person name="Saif S."/>
            <person name="Shea T."/>
            <person name="Sykes S."/>
            <person name="Wortman J."/>
            <person name="Nusbaum C."/>
            <person name="Birren B."/>
        </authorList>
    </citation>
    <scope>NUCLEOTIDE SEQUENCE [LARGE SCALE GENOMIC DNA]</scope>
    <source>
        <strain evidence="3">APO3</strain>
    </source>
</reference>
<dbReference type="VEuPathDB" id="FungiDB:H257_06360"/>
<dbReference type="GeneID" id="20808357"/>
<dbReference type="GeneID" id="20808354"/>
<dbReference type="VEuPathDB" id="FungiDB:H257_06359"/>
<protein>
    <submittedName>
        <fullName evidence="3">Uncharacterized protein</fullName>
    </submittedName>
</protein>
<dbReference type="RefSeq" id="XP_009829857.1">
    <property type="nucleotide sequence ID" value="XM_009831555.1"/>
</dbReference>
<accession>W4GPG3</accession>
<dbReference type="VEuPathDB" id="FungiDB:H257_06361"/>
<dbReference type="RefSeq" id="XP_009829856.1">
    <property type="nucleotide sequence ID" value="XM_009831554.1"/>
</dbReference>